<proteinExistence type="predicted"/>
<evidence type="ECO:0008006" key="5">
    <source>
        <dbReference type="Google" id="ProtNLM"/>
    </source>
</evidence>
<gene>
    <name evidence="3" type="ORF">PLICRDRAFT_73789</name>
</gene>
<sequence length="266" mass="30445">QEIIPGRAMLITVPWHATLTLTILNIYAPNSAAENRQFWSDLKVKWEMEAIPAPDLMLGDFNLVEDAIDRLPCHNDAQAAVTSLSEFRALFQLEDGWRNTNPTSKMFSFFQESTGSHSRIDRIYSSPEINNTGRNWAIEPVGILTDHRMVSVEVIDQKAPYIGRGRWTMPLHLIRDKILGEEIHKLGLTLQDDLERNKHNRTEENNPQILFKQFKDSVIAATRTRARIAIPKMDQQIKRLKTTLDSTLNNPDLNSEEKLESASLMQ</sequence>
<feature type="non-terminal residue" evidence="3">
    <location>
        <position position="1"/>
    </location>
</feature>
<organism evidence="3 4">
    <name type="scientific">Plicaturopsis crispa FD-325 SS-3</name>
    <dbReference type="NCBI Taxonomy" id="944288"/>
    <lineage>
        <taxon>Eukaryota</taxon>
        <taxon>Fungi</taxon>
        <taxon>Dikarya</taxon>
        <taxon>Basidiomycota</taxon>
        <taxon>Agaricomycotina</taxon>
        <taxon>Agaricomycetes</taxon>
        <taxon>Agaricomycetidae</taxon>
        <taxon>Amylocorticiales</taxon>
        <taxon>Amylocorticiaceae</taxon>
        <taxon>Plicatura</taxon>
        <taxon>Plicaturopsis crispa</taxon>
    </lineage>
</organism>
<dbReference type="Gene3D" id="3.60.10.10">
    <property type="entry name" value="Endonuclease/exonuclease/phosphatase"/>
    <property type="match status" value="1"/>
</dbReference>
<dbReference type="SUPFAM" id="SSF56219">
    <property type="entry name" value="DNase I-like"/>
    <property type="match status" value="1"/>
</dbReference>
<feature type="non-terminal residue" evidence="3">
    <location>
        <position position="266"/>
    </location>
</feature>
<accession>A0A0C9SR24</accession>
<evidence type="ECO:0000313" key="4">
    <source>
        <dbReference type="Proteomes" id="UP000053263"/>
    </source>
</evidence>
<keyword evidence="2" id="KW-0732">Signal</keyword>
<reference evidence="3 4" key="1">
    <citation type="submission" date="2014-06" db="EMBL/GenBank/DDBJ databases">
        <title>Evolutionary Origins and Diversification of the Mycorrhizal Mutualists.</title>
        <authorList>
            <consortium name="DOE Joint Genome Institute"/>
            <consortium name="Mycorrhizal Genomics Consortium"/>
            <person name="Kohler A."/>
            <person name="Kuo A."/>
            <person name="Nagy L.G."/>
            <person name="Floudas D."/>
            <person name="Copeland A."/>
            <person name="Barry K.W."/>
            <person name="Cichocki N."/>
            <person name="Veneault-Fourrey C."/>
            <person name="LaButti K."/>
            <person name="Lindquist E.A."/>
            <person name="Lipzen A."/>
            <person name="Lundell T."/>
            <person name="Morin E."/>
            <person name="Murat C."/>
            <person name="Riley R."/>
            <person name="Ohm R."/>
            <person name="Sun H."/>
            <person name="Tunlid A."/>
            <person name="Henrissat B."/>
            <person name="Grigoriev I.V."/>
            <person name="Hibbett D.S."/>
            <person name="Martin F."/>
        </authorList>
    </citation>
    <scope>NUCLEOTIDE SEQUENCE [LARGE SCALE GENOMIC DNA]</scope>
    <source>
        <strain evidence="3 4">FD-325 SS-3</strain>
    </source>
</reference>
<dbReference type="HOGENOM" id="CLU_049840_2_0_1"/>
<feature type="region of interest" description="Disordered" evidence="1">
    <location>
        <begin position="247"/>
        <end position="266"/>
    </location>
</feature>
<evidence type="ECO:0000313" key="3">
    <source>
        <dbReference type="EMBL" id="KII84252.1"/>
    </source>
</evidence>
<dbReference type="Proteomes" id="UP000053263">
    <property type="component" value="Unassembled WGS sequence"/>
</dbReference>
<name>A0A0C9SR24_PLICR</name>
<dbReference type="AlphaFoldDB" id="A0A0C9SR24"/>
<feature type="signal peptide" evidence="2">
    <location>
        <begin position="1"/>
        <end position="33"/>
    </location>
</feature>
<feature type="chain" id="PRO_5002203673" description="DNase I-like protein" evidence="2">
    <location>
        <begin position="34"/>
        <end position="266"/>
    </location>
</feature>
<evidence type="ECO:0000256" key="1">
    <source>
        <dbReference type="SAM" id="MobiDB-lite"/>
    </source>
</evidence>
<dbReference type="EMBL" id="KN832571">
    <property type="protein sequence ID" value="KII84252.1"/>
    <property type="molecule type" value="Genomic_DNA"/>
</dbReference>
<keyword evidence="4" id="KW-1185">Reference proteome</keyword>
<dbReference type="InterPro" id="IPR036691">
    <property type="entry name" value="Endo/exonu/phosph_ase_sf"/>
</dbReference>
<dbReference type="OrthoDB" id="416119at2759"/>
<protein>
    <recommendedName>
        <fullName evidence="5">DNase I-like protein</fullName>
    </recommendedName>
</protein>
<evidence type="ECO:0000256" key="2">
    <source>
        <dbReference type="SAM" id="SignalP"/>
    </source>
</evidence>